<keyword evidence="3" id="KW-1185">Reference proteome</keyword>
<protein>
    <submittedName>
        <fullName evidence="2">PilZ domain-containing protein</fullName>
    </submittedName>
</protein>
<name>A0A1H5YGH1_9BACT</name>
<dbReference type="GO" id="GO:0035438">
    <property type="term" value="F:cyclic-di-GMP binding"/>
    <property type="evidence" value="ECO:0007669"/>
    <property type="project" value="InterPro"/>
</dbReference>
<sequence>MAVVMMRPFGSPPIRLIPRAVRATVGLPLVFNSSEGRVAGYSLNVSESGILGSFQDVLEVWLSGQLTICVPEHPIYVETRIVRVEGKEAAMSFLKLSELDRTRLRRHVEAAATAEDVAAALAAPVGPSAVPDVPDPTSGE</sequence>
<accession>A0A1H5YGH1</accession>
<dbReference type="Gene3D" id="2.40.10.220">
    <property type="entry name" value="predicted glycosyltransferase like domains"/>
    <property type="match status" value="1"/>
</dbReference>
<dbReference type="InterPro" id="IPR009875">
    <property type="entry name" value="PilZ_domain"/>
</dbReference>
<dbReference type="Pfam" id="PF07238">
    <property type="entry name" value="PilZ"/>
    <property type="match status" value="1"/>
</dbReference>
<gene>
    <name evidence="2" type="ORF">SAMN05421819_2285</name>
</gene>
<reference evidence="2 3" key="1">
    <citation type="submission" date="2016-10" db="EMBL/GenBank/DDBJ databases">
        <authorList>
            <person name="de Groot N.N."/>
        </authorList>
    </citation>
    <scope>NUCLEOTIDE SEQUENCE [LARGE SCALE GENOMIC DNA]</scope>
    <source>
        <strain evidence="2 3">DSM 22489</strain>
    </source>
</reference>
<evidence type="ECO:0000313" key="2">
    <source>
        <dbReference type="EMBL" id="SEG22812.1"/>
    </source>
</evidence>
<dbReference type="Proteomes" id="UP000236728">
    <property type="component" value="Unassembled WGS sequence"/>
</dbReference>
<evidence type="ECO:0000313" key="3">
    <source>
        <dbReference type="Proteomes" id="UP000236728"/>
    </source>
</evidence>
<dbReference type="EMBL" id="FNVA01000003">
    <property type="protein sequence ID" value="SEG22812.1"/>
    <property type="molecule type" value="Genomic_DNA"/>
</dbReference>
<dbReference type="SUPFAM" id="SSF141371">
    <property type="entry name" value="PilZ domain-like"/>
    <property type="match status" value="1"/>
</dbReference>
<dbReference type="AlphaFoldDB" id="A0A1H5YGH1"/>
<organism evidence="2 3">
    <name type="scientific">Bryocella elongata</name>
    <dbReference type="NCBI Taxonomy" id="863522"/>
    <lineage>
        <taxon>Bacteria</taxon>
        <taxon>Pseudomonadati</taxon>
        <taxon>Acidobacteriota</taxon>
        <taxon>Terriglobia</taxon>
        <taxon>Terriglobales</taxon>
        <taxon>Acidobacteriaceae</taxon>
        <taxon>Bryocella</taxon>
    </lineage>
</organism>
<proteinExistence type="predicted"/>
<feature type="domain" description="PilZ" evidence="1">
    <location>
        <begin position="19"/>
        <end position="109"/>
    </location>
</feature>
<evidence type="ECO:0000259" key="1">
    <source>
        <dbReference type="Pfam" id="PF07238"/>
    </source>
</evidence>